<dbReference type="RefSeq" id="WP_054961244.1">
    <property type="nucleotide sequence ID" value="NZ_LLEI02000053.1"/>
</dbReference>
<comment type="caution">
    <text evidence="1">The sequence shown here is derived from an EMBL/GenBank/DDBJ whole genome shotgun (WGS) entry which is preliminary data.</text>
</comment>
<dbReference type="Proteomes" id="UP000078406">
    <property type="component" value="Unassembled WGS sequence"/>
</dbReference>
<dbReference type="AlphaFoldDB" id="A0A177XX29"/>
<organism evidence="1 2">
    <name type="scientific">Vibrio bivalvicida</name>
    <dbReference type="NCBI Taxonomy" id="1276888"/>
    <lineage>
        <taxon>Bacteria</taxon>
        <taxon>Pseudomonadati</taxon>
        <taxon>Pseudomonadota</taxon>
        <taxon>Gammaproteobacteria</taxon>
        <taxon>Vibrionales</taxon>
        <taxon>Vibrionaceae</taxon>
        <taxon>Vibrio</taxon>
        <taxon>Vibrio oreintalis group</taxon>
    </lineage>
</organism>
<accession>A0A177XX29</accession>
<dbReference type="GO" id="GO:0140291">
    <property type="term" value="P:peptidyl-glutamate ADP-deribosylation"/>
    <property type="evidence" value="ECO:0007669"/>
    <property type="project" value="TreeGrafter"/>
</dbReference>
<dbReference type="InterPro" id="IPR050892">
    <property type="entry name" value="ADP-ribose_metab_enzymes"/>
</dbReference>
<evidence type="ECO:0000313" key="2">
    <source>
        <dbReference type="Proteomes" id="UP000078406"/>
    </source>
</evidence>
<protein>
    <submittedName>
        <fullName evidence="1">Uncharacterized protein</fullName>
    </submittedName>
</protein>
<proteinExistence type="predicted"/>
<gene>
    <name evidence="1" type="ORF">APB76_16685</name>
</gene>
<dbReference type="EMBL" id="LLEI02000053">
    <property type="protein sequence ID" value="OAJ92835.1"/>
    <property type="molecule type" value="Genomic_DNA"/>
</dbReference>
<evidence type="ECO:0000313" key="1">
    <source>
        <dbReference type="EMBL" id="OAJ92835.1"/>
    </source>
</evidence>
<name>A0A177XX29_9VIBR</name>
<reference evidence="1 2" key="1">
    <citation type="journal article" date="2016" name="Syst. Appl. Microbiol.">
        <title>Vibrio bivalvicida sp. nov., a novel larval pathogen for bivalve molluscs reared in a hatchery.</title>
        <authorList>
            <person name="Dubert J."/>
            <person name="Romalde J.L."/>
            <person name="Prado S."/>
            <person name="Barja J.L."/>
        </authorList>
    </citation>
    <scope>NUCLEOTIDE SEQUENCE [LARGE SCALE GENOMIC DNA]</scope>
    <source>
        <strain evidence="1 2">605</strain>
    </source>
</reference>
<dbReference type="PANTHER" id="PTHR12521">
    <property type="entry name" value="PROTEIN C6ORF130"/>
    <property type="match status" value="1"/>
</dbReference>
<sequence length="87" mass="9907">MDWIGVSYAPIVGRAFEKVSRLVDGFESPQDLELLATVHWLNKYEQARNTDQVIEGVHSWNTRKQQLTTRKIAIAEKVLGNQHCLSA</sequence>
<dbReference type="PANTHER" id="PTHR12521:SF0">
    <property type="entry name" value="ADP-RIBOSE GLYCOHYDROLASE OARD1"/>
    <property type="match status" value="1"/>
</dbReference>